<dbReference type="Gene3D" id="3.15.10.10">
    <property type="entry name" value="Bactericidal permeability-increasing protein, domain 1"/>
    <property type="match status" value="1"/>
</dbReference>
<feature type="domain" description="Lipid-binding serum glycoprotein N-terminal" evidence="7">
    <location>
        <begin position="49"/>
        <end position="204"/>
    </location>
</feature>
<dbReference type="InterPro" id="IPR017943">
    <property type="entry name" value="Bactericidal_perm-incr_a/b_dom"/>
</dbReference>
<keyword evidence="9" id="KW-1185">Reference proteome</keyword>
<proteinExistence type="inferred from homology"/>
<keyword evidence="3" id="KW-0964">Secreted</keyword>
<dbReference type="Pfam" id="PF01273">
    <property type="entry name" value="LBP_BPI_CETP"/>
    <property type="match status" value="1"/>
</dbReference>
<sequence length="251" mass="26726">MFQLGSLVVLCGLLIGTSESLLGGLLGNPVNNVNVLNPSSGDVSQSLNLNVDVDSLQQVTSWPSAKDSILETLNAANLGNSKSFISLGGLQLRINNLRILDIQAGLSPNVNGVDLKLPLTLNASVVLPGIGSAVDVAVSLDLINSVTVQNNVQTGLPEITIGKCSSNSDKISISLLGRRFALVNAALDTVSHLLKDVVSVLLQNIYVFSQLSGSVFQGLLCKHRYHRYQFPSEDEEQEDAITTPAVRLPWI</sequence>
<evidence type="ECO:0000256" key="3">
    <source>
        <dbReference type="ARBA" id="ARBA00022525"/>
    </source>
</evidence>
<comment type="similarity">
    <text evidence="2">Belongs to the BPI/LBP/Plunc superfamily. Plunc family.</text>
</comment>
<evidence type="ECO:0000256" key="6">
    <source>
        <dbReference type="SAM" id="SignalP"/>
    </source>
</evidence>
<dbReference type="SUPFAM" id="SSF55394">
    <property type="entry name" value="Bactericidal permeability-increasing protein, BPI"/>
    <property type="match status" value="1"/>
</dbReference>
<protein>
    <submittedName>
        <fullName evidence="8">BPI fold-containing family A member 2</fullName>
    </submittedName>
</protein>
<comment type="subcellular location">
    <subcellularLocation>
        <location evidence="1">Secreted</location>
    </subcellularLocation>
</comment>
<dbReference type="InterPro" id="IPR052507">
    <property type="entry name" value="BPI_fold-antibacterial"/>
</dbReference>
<evidence type="ECO:0000313" key="8">
    <source>
        <dbReference type="EMBL" id="GAB1287080.1"/>
    </source>
</evidence>
<dbReference type="PANTHER" id="PTHR47145">
    <property type="entry name" value="BPI FOLD-CONTAINING FAMILY A MEMBER 2"/>
    <property type="match status" value="1"/>
</dbReference>
<gene>
    <name evidence="8" type="ORF">APTSU1_000231000</name>
</gene>
<evidence type="ECO:0000259" key="7">
    <source>
        <dbReference type="Pfam" id="PF01273"/>
    </source>
</evidence>
<feature type="chain" id="PRO_5046379304" evidence="6">
    <location>
        <begin position="21"/>
        <end position="251"/>
    </location>
</feature>
<evidence type="ECO:0000256" key="5">
    <source>
        <dbReference type="ARBA" id="ARBA00023157"/>
    </source>
</evidence>
<dbReference type="EMBL" id="BAAFST010000002">
    <property type="protein sequence ID" value="GAB1287080.1"/>
    <property type="molecule type" value="Genomic_DNA"/>
</dbReference>
<reference evidence="8 9" key="1">
    <citation type="submission" date="2024-08" db="EMBL/GenBank/DDBJ databases">
        <title>The draft genome of Apodemus speciosus.</title>
        <authorList>
            <person name="Nabeshima K."/>
            <person name="Suzuki S."/>
            <person name="Onuma M."/>
        </authorList>
    </citation>
    <scope>NUCLEOTIDE SEQUENCE [LARGE SCALE GENOMIC DNA]</scope>
    <source>
        <strain evidence="8">IB14-021</strain>
    </source>
</reference>
<keyword evidence="4 6" id="KW-0732">Signal</keyword>
<dbReference type="Proteomes" id="UP001623349">
    <property type="component" value="Unassembled WGS sequence"/>
</dbReference>
<evidence type="ECO:0000256" key="4">
    <source>
        <dbReference type="ARBA" id="ARBA00022729"/>
    </source>
</evidence>
<evidence type="ECO:0000256" key="2">
    <source>
        <dbReference type="ARBA" id="ARBA00009020"/>
    </source>
</evidence>
<evidence type="ECO:0000313" key="9">
    <source>
        <dbReference type="Proteomes" id="UP001623349"/>
    </source>
</evidence>
<dbReference type="InterPro" id="IPR017942">
    <property type="entry name" value="Lipid-bd_serum_glycop_N"/>
</dbReference>
<name>A0ABQ0EJ28_APOSI</name>
<feature type="signal peptide" evidence="6">
    <location>
        <begin position="1"/>
        <end position="20"/>
    </location>
</feature>
<evidence type="ECO:0000256" key="1">
    <source>
        <dbReference type="ARBA" id="ARBA00004613"/>
    </source>
</evidence>
<organism evidence="8 9">
    <name type="scientific">Apodemus speciosus</name>
    <name type="common">Large Japanese field mouse</name>
    <dbReference type="NCBI Taxonomy" id="105296"/>
    <lineage>
        <taxon>Eukaryota</taxon>
        <taxon>Metazoa</taxon>
        <taxon>Chordata</taxon>
        <taxon>Craniata</taxon>
        <taxon>Vertebrata</taxon>
        <taxon>Euteleostomi</taxon>
        <taxon>Mammalia</taxon>
        <taxon>Eutheria</taxon>
        <taxon>Euarchontoglires</taxon>
        <taxon>Glires</taxon>
        <taxon>Rodentia</taxon>
        <taxon>Myomorpha</taxon>
        <taxon>Muroidea</taxon>
        <taxon>Muridae</taxon>
        <taxon>Murinae</taxon>
        <taxon>Apodemus</taxon>
    </lineage>
</organism>
<keyword evidence="5" id="KW-1015">Disulfide bond</keyword>
<accession>A0ABQ0EJ28</accession>
<comment type="caution">
    <text evidence="8">The sequence shown here is derived from an EMBL/GenBank/DDBJ whole genome shotgun (WGS) entry which is preliminary data.</text>
</comment>
<dbReference type="PANTHER" id="PTHR47145:SF1">
    <property type="entry name" value="BPI FOLD-CONTAINING FAMILY A MEMBER 2"/>
    <property type="match status" value="1"/>
</dbReference>